<evidence type="ECO:0000256" key="1">
    <source>
        <dbReference type="SAM" id="MobiDB-lite"/>
    </source>
</evidence>
<dbReference type="Gene3D" id="3.40.50.1110">
    <property type="entry name" value="SGNH hydrolase"/>
    <property type="match status" value="1"/>
</dbReference>
<keyword evidence="3" id="KW-1185">Reference proteome</keyword>
<dbReference type="OrthoDB" id="10267969at2759"/>
<reference evidence="2" key="1">
    <citation type="submission" date="2015-01" db="EMBL/GenBank/DDBJ databases">
        <title>The Genome Sequence of Cladophialophora bantiana CBS 173.52.</title>
        <authorList>
            <consortium name="The Broad Institute Genomics Platform"/>
            <person name="Cuomo C."/>
            <person name="de Hoog S."/>
            <person name="Gorbushina A."/>
            <person name="Stielow B."/>
            <person name="Teixiera M."/>
            <person name="Abouelleil A."/>
            <person name="Chapman S.B."/>
            <person name="Priest M."/>
            <person name="Young S.K."/>
            <person name="Wortman J."/>
            <person name="Nusbaum C."/>
            <person name="Birren B."/>
        </authorList>
    </citation>
    <scope>NUCLEOTIDE SEQUENCE [LARGE SCALE GENOMIC DNA]</scope>
    <source>
        <strain evidence="2">CBS 173.52</strain>
    </source>
</reference>
<dbReference type="HOGENOM" id="CLU_032922_0_0_1"/>
<feature type="region of interest" description="Disordered" evidence="1">
    <location>
        <begin position="550"/>
        <end position="569"/>
    </location>
</feature>
<dbReference type="RefSeq" id="XP_016623728.1">
    <property type="nucleotide sequence ID" value="XM_016760207.1"/>
</dbReference>
<gene>
    <name evidence="2" type="ORF">Z519_02451</name>
</gene>
<protein>
    <submittedName>
        <fullName evidence="2">Uncharacterized protein</fullName>
    </submittedName>
</protein>
<evidence type="ECO:0000313" key="2">
    <source>
        <dbReference type="EMBL" id="KIW97059.1"/>
    </source>
</evidence>
<sequence length="610" mass="67092">MVSSWTTKLRLFCLFVLSPLMILFFVHVFAIPVSPSFTISGIDGRISLKHILRKLLEKENIFIPASHPHFHYVGRWMPTANQLRRDAAFPGLLISQHEEPVEALIVRAGSYVEMVIANATCLYLSLNNPNFASKQQQPEQVDAGDIHHSEFGSSGSNTRASEPVSLMVSIEGHNTYWVEAAGLVVPIVKDLDPRETYRVRLTHVGGPNGTGGVLEFEGIWVDNATSAEVRAASSALNETSSPARLLPVDERFDKTVHNDQNASRPRREIVEIVTSEISLSAMNHRLHPSTLRNDSHERIQAWCKQLGAESHVDTVILDTTGIGLMPAGESGPSVRDQFFRAGPLGTRAFARPWNFKLYSPSVLLLQLGLVDFVQFFSPSPDARRSKPVNRHALAKFTNEFVDAYIKLIQAIRANAYPFDPNTATMNGLATDLGDDGSYIYNSAPSTLSIFLLAPFSATRHSVTKKLKLDKVISSALAQVAATLQADGDKSTFWIDTTGWLDAATDFEGGRSDDSNSSRQSPPPPSSMLNTSGRSKVATLLTEHLCPYFAGSSSSAGSPQAEEATPGAPRRACPFDRYDHYLGNVYLPTDVDFDRTLLEHKIDSIKLKFNL</sequence>
<evidence type="ECO:0000313" key="3">
    <source>
        <dbReference type="Proteomes" id="UP000053789"/>
    </source>
</evidence>
<dbReference type="GeneID" id="27695379"/>
<dbReference type="EMBL" id="KN846982">
    <property type="protein sequence ID" value="KIW97059.1"/>
    <property type="molecule type" value="Genomic_DNA"/>
</dbReference>
<dbReference type="AlphaFoldDB" id="A0A0D2IJW0"/>
<dbReference type="InterPro" id="IPR036514">
    <property type="entry name" value="SGNH_hydro_sf"/>
</dbReference>
<name>A0A0D2IJW0_CLAB1</name>
<dbReference type="Proteomes" id="UP000053789">
    <property type="component" value="Unassembled WGS sequence"/>
</dbReference>
<proteinExistence type="predicted"/>
<organism evidence="2 3">
    <name type="scientific">Cladophialophora bantiana (strain ATCC 10958 / CBS 173.52 / CDC B-1940 / NIH 8579)</name>
    <name type="common">Xylohypha bantiana</name>
    <dbReference type="NCBI Taxonomy" id="1442370"/>
    <lineage>
        <taxon>Eukaryota</taxon>
        <taxon>Fungi</taxon>
        <taxon>Dikarya</taxon>
        <taxon>Ascomycota</taxon>
        <taxon>Pezizomycotina</taxon>
        <taxon>Eurotiomycetes</taxon>
        <taxon>Chaetothyriomycetidae</taxon>
        <taxon>Chaetothyriales</taxon>
        <taxon>Herpotrichiellaceae</taxon>
        <taxon>Cladophialophora</taxon>
    </lineage>
</organism>
<accession>A0A0D2IJW0</accession>
<feature type="region of interest" description="Disordered" evidence="1">
    <location>
        <begin position="505"/>
        <end position="532"/>
    </location>
</feature>